<reference evidence="4 5" key="1">
    <citation type="submission" date="2019-04" db="EMBL/GenBank/DDBJ databases">
        <title>Microbes associate with the intestines of laboratory mice.</title>
        <authorList>
            <person name="Navarre W."/>
            <person name="Wong E."/>
            <person name="Huang K."/>
            <person name="Tropini C."/>
            <person name="Ng K."/>
            <person name="Yu B."/>
        </authorList>
    </citation>
    <scope>NUCLEOTIDE SEQUENCE [LARGE SCALE GENOMIC DNA]</scope>
    <source>
        <strain evidence="4 5">NM50_B9-20</strain>
    </source>
</reference>
<dbReference type="SMART" id="SM00028">
    <property type="entry name" value="TPR"/>
    <property type="match status" value="3"/>
</dbReference>
<dbReference type="Pfam" id="PF07719">
    <property type="entry name" value="TPR_2"/>
    <property type="match status" value="1"/>
</dbReference>
<dbReference type="GO" id="GO:0016020">
    <property type="term" value="C:membrane"/>
    <property type="evidence" value="ECO:0007669"/>
    <property type="project" value="TreeGrafter"/>
</dbReference>
<dbReference type="PANTHER" id="PTHR45831">
    <property type="entry name" value="LD24721P"/>
    <property type="match status" value="1"/>
</dbReference>
<dbReference type="PROSITE" id="PS50005">
    <property type="entry name" value="TPR"/>
    <property type="match status" value="1"/>
</dbReference>
<dbReference type="AlphaFoldDB" id="A0A4S2DPU6"/>
<dbReference type="SUPFAM" id="SSF48452">
    <property type="entry name" value="TPR-like"/>
    <property type="match status" value="1"/>
</dbReference>
<dbReference type="Proteomes" id="UP000306888">
    <property type="component" value="Unassembled WGS sequence"/>
</dbReference>
<sequence>MNYFNEGNMYYNLKDYSKAIDYYKLSIENEDNVACSYYNSGVCYIKLRNFDKAIELIKKAILIQQESKYYFNLAYCYAMKENVKKALIYFNMAWSLDSTDVDCEKAINLIMAKNKKWDVSN</sequence>
<evidence type="ECO:0000313" key="5">
    <source>
        <dbReference type="Proteomes" id="UP000306888"/>
    </source>
</evidence>
<evidence type="ECO:0000256" key="2">
    <source>
        <dbReference type="ARBA" id="ARBA00022803"/>
    </source>
</evidence>
<dbReference type="PANTHER" id="PTHR45831:SF2">
    <property type="entry name" value="LD24721P"/>
    <property type="match status" value="1"/>
</dbReference>
<dbReference type="InterPro" id="IPR019734">
    <property type="entry name" value="TPR_rpt"/>
</dbReference>
<organism evidence="4 5">
    <name type="scientific">Clostridium sartagoforme</name>
    <dbReference type="NCBI Taxonomy" id="84031"/>
    <lineage>
        <taxon>Bacteria</taxon>
        <taxon>Bacillati</taxon>
        <taxon>Bacillota</taxon>
        <taxon>Clostridia</taxon>
        <taxon>Eubacteriales</taxon>
        <taxon>Clostridiaceae</taxon>
        <taxon>Clostridium</taxon>
    </lineage>
</organism>
<proteinExistence type="predicted"/>
<keyword evidence="1" id="KW-0677">Repeat</keyword>
<dbReference type="GO" id="GO:0006620">
    <property type="term" value="P:post-translational protein targeting to endoplasmic reticulum membrane"/>
    <property type="evidence" value="ECO:0007669"/>
    <property type="project" value="TreeGrafter"/>
</dbReference>
<dbReference type="OrthoDB" id="1907609at2"/>
<evidence type="ECO:0000313" key="4">
    <source>
        <dbReference type="EMBL" id="TGY44447.1"/>
    </source>
</evidence>
<dbReference type="EMBL" id="SRYR01000001">
    <property type="protein sequence ID" value="TGY44447.1"/>
    <property type="molecule type" value="Genomic_DNA"/>
</dbReference>
<dbReference type="GO" id="GO:0072380">
    <property type="term" value="C:TRC complex"/>
    <property type="evidence" value="ECO:0007669"/>
    <property type="project" value="TreeGrafter"/>
</dbReference>
<dbReference type="InterPro" id="IPR013105">
    <property type="entry name" value="TPR_2"/>
</dbReference>
<dbReference type="Gene3D" id="1.25.40.10">
    <property type="entry name" value="Tetratricopeptide repeat domain"/>
    <property type="match status" value="1"/>
</dbReference>
<dbReference type="Pfam" id="PF00515">
    <property type="entry name" value="TPR_1"/>
    <property type="match status" value="1"/>
</dbReference>
<keyword evidence="2 3" id="KW-0802">TPR repeat</keyword>
<dbReference type="GO" id="GO:0060090">
    <property type="term" value="F:molecular adaptor activity"/>
    <property type="evidence" value="ECO:0007669"/>
    <property type="project" value="TreeGrafter"/>
</dbReference>
<protein>
    <submittedName>
        <fullName evidence="4">Tetratricopeptide repeat protein</fullName>
    </submittedName>
</protein>
<dbReference type="RefSeq" id="WP_136005628.1">
    <property type="nucleotide sequence ID" value="NZ_SRYR01000001.1"/>
</dbReference>
<evidence type="ECO:0000256" key="3">
    <source>
        <dbReference type="PROSITE-ProRule" id="PRU00339"/>
    </source>
</evidence>
<comment type="caution">
    <text evidence="4">The sequence shown here is derived from an EMBL/GenBank/DDBJ whole genome shotgun (WGS) entry which is preliminary data.</text>
</comment>
<dbReference type="InterPro" id="IPR011990">
    <property type="entry name" value="TPR-like_helical_dom_sf"/>
</dbReference>
<name>A0A4S2DPU6_9CLOT</name>
<accession>A0A4S2DPU6</accession>
<feature type="repeat" description="TPR" evidence="3">
    <location>
        <begin position="34"/>
        <end position="67"/>
    </location>
</feature>
<dbReference type="InterPro" id="IPR047150">
    <property type="entry name" value="SGT"/>
</dbReference>
<gene>
    <name evidence="4" type="ORF">E5347_06435</name>
</gene>
<keyword evidence="5" id="KW-1185">Reference proteome</keyword>
<evidence type="ECO:0000256" key="1">
    <source>
        <dbReference type="ARBA" id="ARBA00022737"/>
    </source>
</evidence>